<feature type="chain" id="PRO_5016672380" description="Secreted protein" evidence="1">
    <location>
        <begin position="23"/>
        <end position="175"/>
    </location>
</feature>
<proteinExistence type="predicted"/>
<dbReference type="RefSeq" id="WP_114771375.1">
    <property type="nucleotide sequence ID" value="NZ_QQBB01000007.1"/>
</dbReference>
<feature type="signal peptide" evidence="1">
    <location>
        <begin position="1"/>
        <end position="22"/>
    </location>
</feature>
<organism evidence="2 3">
    <name type="scientific">Microvirga subterranea</name>
    <dbReference type="NCBI Taxonomy" id="186651"/>
    <lineage>
        <taxon>Bacteria</taxon>
        <taxon>Pseudomonadati</taxon>
        <taxon>Pseudomonadota</taxon>
        <taxon>Alphaproteobacteria</taxon>
        <taxon>Hyphomicrobiales</taxon>
        <taxon>Methylobacteriaceae</taxon>
        <taxon>Microvirga</taxon>
    </lineage>
</organism>
<dbReference type="Proteomes" id="UP000254925">
    <property type="component" value="Unassembled WGS sequence"/>
</dbReference>
<keyword evidence="3" id="KW-1185">Reference proteome</keyword>
<sequence length="175" mass="19800">MPRSKFFFCLAVLTILPVSARADFWTENGCNLDKPQPLFKNAGFRLDPKKGTAQETLKLSDGVTLRLEQSQCEYQTRTYTFILKEAPGDMDQVGWQYRKAVELLTLLESRSTPKLKFSDEKKALTSYARLVADPKPEVEINVTPPDAETPELITVADQVGQQDTRILVKIWSGPY</sequence>
<dbReference type="EMBL" id="QQBB01000007">
    <property type="protein sequence ID" value="RDI57136.1"/>
    <property type="molecule type" value="Genomic_DNA"/>
</dbReference>
<evidence type="ECO:0008006" key="4">
    <source>
        <dbReference type="Google" id="ProtNLM"/>
    </source>
</evidence>
<dbReference type="AlphaFoldDB" id="A0A370HLU0"/>
<protein>
    <recommendedName>
        <fullName evidence="4">Secreted protein</fullName>
    </recommendedName>
</protein>
<gene>
    <name evidence="2" type="ORF">DES45_10751</name>
</gene>
<evidence type="ECO:0000313" key="2">
    <source>
        <dbReference type="EMBL" id="RDI57136.1"/>
    </source>
</evidence>
<evidence type="ECO:0000256" key="1">
    <source>
        <dbReference type="SAM" id="SignalP"/>
    </source>
</evidence>
<keyword evidence="1" id="KW-0732">Signal</keyword>
<accession>A0A370HLU0</accession>
<name>A0A370HLU0_9HYPH</name>
<comment type="caution">
    <text evidence="2">The sequence shown here is derived from an EMBL/GenBank/DDBJ whole genome shotgun (WGS) entry which is preliminary data.</text>
</comment>
<evidence type="ECO:0000313" key="3">
    <source>
        <dbReference type="Proteomes" id="UP000254925"/>
    </source>
</evidence>
<reference evidence="2 3" key="1">
    <citation type="submission" date="2018-07" db="EMBL/GenBank/DDBJ databases">
        <title>Genomic Encyclopedia of Type Strains, Phase IV (KMG-IV): sequencing the most valuable type-strain genomes for metagenomic binning, comparative biology and taxonomic classification.</title>
        <authorList>
            <person name="Goeker M."/>
        </authorList>
    </citation>
    <scope>NUCLEOTIDE SEQUENCE [LARGE SCALE GENOMIC DNA]</scope>
    <source>
        <strain evidence="2 3">DSM 14364</strain>
    </source>
</reference>